<keyword evidence="2" id="KW-1133">Transmembrane helix</keyword>
<dbReference type="AlphaFoldDB" id="A0AAW0AM29"/>
<evidence type="ECO:0008006" key="5">
    <source>
        <dbReference type="Google" id="ProtNLM"/>
    </source>
</evidence>
<sequence length="441" mass="47916">MPLEYPLTRNFPGKYFSTAAFAGAIVLLVFLTTINVVLTGYETITVFQSDYNVTQSFWYDKYMPSQVPKAGTLCDSRFFNLGDAFTTNNTLFKYNIDSIVNANAGGSGITYKGETLDHCDVTSIYLNADALQHTIDYTAVIECRTDDYSFSARTDFSLSTLVGKYNRLLGVQRIQKNRQEGGAFNKTRDSRGVVLNALTSLSGIDLGTRIFSLLQSSNGTTPVTVSLQADFPFCPAALGRIAACAVNTPHFNISASFVAYSSLLSQEYFAGDPITETNTPVITNDTFNVVANALQTTYAAVRIDLGNPSPNNFISNTSVIPTTIFSTFPSTLPGVYNTSEEYANLVGDQVNPNFNLTGLLPLAVEGPAHMDVVFLCRFQQRLPPAQAFIAVLVATLSMFSSGWAVFLALATKFAKGRDPEANSCSGHTKETSEADKTPFLD</sequence>
<dbReference type="EMBL" id="JAWWNJ010000057">
    <property type="protein sequence ID" value="KAK7014213.1"/>
    <property type="molecule type" value="Genomic_DNA"/>
</dbReference>
<keyword evidence="4" id="KW-1185">Reference proteome</keyword>
<reference evidence="3 4" key="1">
    <citation type="journal article" date="2024" name="J Genomics">
        <title>Draft genome sequencing and assembly of Favolaschia claudopus CIRM-BRFM 2984 isolated from oak limbs.</title>
        <authorList>
            <person name="Navarro D."/>
            <person name="Drula E."/>
            <person name="Chaduli D."/>
            <person name="Cazenave R."/>
            <person name="Ahrendt S."/>
            <person name="Wang J."/>
            <person name="Lipzen A."/>
            <person name="Daum C."/>
            <person name="Barry K."/>
            <person name="Grigoriev I.V."/>
            <person name="Favel A."/>
            <person name="Rosso M.N."/>
            <person name="Martin F."/>
        </authorList>
    </citation>
    <scope>NUCLEOTIDE SEQUENCE [LARGE SCALE GENOMIC DNA]</scope>
    <source>
        <strain evidence="3 4">CIRM-BRFM 2984</strain>
    </source>
</reference>
<evidence type="ECO:0000256" key="1">
    <source>
        <dbReference type="SAM" id="MobiDB-lite"/>
    </source>
</evidence>
<feature type="region of interest" description="Disordered" evidence="1">
    <location>
        <begin position="417"/>
        <end position="441"/>
    </location>
</feature>
<keyword evidence="2" id="KW-0812">Transmembrane</keyword>
<feature type="transmembrane region" description="Helical" evidence="2">
    <location>
        <begin position="15"/>
        <end position="38"/>
    </location>
</feature>
<comment type="caution">
    <text evidence="3">The sequence shown here is derived from an EMBL/GenBank/DDBJ whole genome shotgun (WGS) entry which is preliminary data.</text>
</comment>
<gene>
    <name evidence="3" type="ORF">R3P38DRAFT_3277209</name>
</gene>
<proteinExistence type="predicted"/>
<feature type="compositionally biased region" description="Basic and acidic residues" evidence="1">
    <location>
        <begin position="427"/>
        <end position="441"/>
    </location>
</feature>
<feature type="transmembrane region" description="Helical" evidence="2">
    <location>
        <begin position="387"/>
        <end position="410"/>
    </location>
</feature>
<keyword evidence="2" id="KW-0472">Membrane</keyword>
<protein>
    <recommendedName>
        <fullName evidence="5">Transmembrane protein</fullName>
    </recommendedName>
</protein>
<accession>A0AAW0AM29</accession>
<evidence type="ECO:0000313" key="3">
    <source>
        <dbReference type="EMBL" id="KAK7014213.1"/>
    </source>
</evidence>
<evidence type="ECO:0000256" key="2">
    <source>
        <dbReference type="SAM" id="Phobius"/>
    </source>
</evidence>
<dbReference type="Proteomes" id="UP001362999">
    <property type="component" value="Unassembled WGS sequence"/>
</dbReference>
<organism evidence="3 4">
    <name type="scientific">Favolaschia claudopus</name>
    <dbReference type="NCBI Taxonomy" id="2862362"/>
    <lineage>
        <taxon>Eukaryota</taxon>
        <taxon>Fungi</taxon>
        <taxon>Dikarya</taxon>
        <taxon>Basidiomycota</taxon>
        <taxon>Agaricomycotina</taxon>
        <taxon>Agaricomycetes</taxon>
        <taxon>Agaricomycetidae</taxon>
        <taxon>Agaricales</taxon>
        <taxon>Marasmiineae</taxon>
        <taxon>Mycenaceae</taxon>
        <taxon>Favolaschia</taxon>
    </lineage>
</organism>
<evidence type="ECO:0000313" key="4">
    <source>
        <dbReference type="Proteomes" id="UP001362999"/>
    </source>
</evidence>
<name>A0AAW0AM29_9AGAR</name>